<dbReference type="OrthoDB" id="747541at2"/>
<dbReference type="eggNOG" id="ENOG502ZB1P">
    <property type="taxonomic scope" value="Bacteria"/>
</dbReference>
<dbReference type="Proteomes" id="UP000054363">
    <property type="component" value="Unassembled WGS sequence"/>
</dbReference>
<name>A0A094IUG1_9GAMM</name>
<sequence length="314" mass="35230">MKPKFSGHDTFPLRYGWLYKAVNLLINNSKSSNSSDDFVRDAIVTLGVGKNMVNAIRYWAEMTGVITSSLVNSRSQLAVTELGSFLFEEKSSNGSADPYLEKTGSIWLLHYRLNASTDLLTSYRYFFNYCNFQSFEKSKLVDEIASSVISLTNMEAGKKSTVKKDVDCFLHTYSKKSRQSKAIDEDHFASPLSELGLITEVSGGFCVGEFTERPSLPTEIFAYALCRFLKDETAESGANTIDFDSLLSKPCSPGRIFRLSEQGLSSKLDDLTFISNGKVTWTDSLGLRQIMVDPFLKKYPAQFLDDYYGDGYVY</sequence>
<reference evidence="2 3" key="1">
    <citation type="submission" date="2014-06" db="EMBL/GenBank/DDBJ databases">
        <title>The draft genome sequence of Idiomarina salinarum ISL-52.</title>
        <authorList>
            <person name="Du J."/>
            <person name="Shao Z."/>
        </authorList>
    </citation>
    <scope>NUCLEOTIDE SEQUENCE [LARGE SCALE GENOMIC DNA]</scope>
    <source>
        <strain evidence="2 3">ISL-52</strain>
    </source>
</reference>
<dbReference type="RefSeq" id="WP_034775670.1">
    <property type="nucleotide sequence ID" value="NZ_JPER01000003.1"/>
</dbReference>
<organism evidence="2 3">
    <name type="scientific">Pseudidiomarina salinarum</name>
    <dbReference type="NCBI Taxonomy" id="435908"/>
    <lineage>
        <taxon>Bacteria</taxon>
        <taxon>Pseudomonadati</taxon>
        <taxon>Pseudomonadota</taxon>
        <taxon>Gammaproteobacteria</taxon>
        <taxon>Alteromonadales</taxon>
        <taxon>Idiomarinaceae</taxon>
        <taxon>Pseudidiomarina</taxon>
    </lineage>
</organism>
<evidence type="ECO:0000313" key="3">
    <source>
        <dbReference type="Proteomes" id="UP000054363"/>
    </source>
</evidence>
<evidence type="ECO:0000259" key="1">
    <source>
        <dbReference type="Pfam" id="PF13182"/>
    </source>
</evidence>
<dbReference type="InterPro" id="IPR025248">
    <property type="entry name" value="DUF4007"/>
</dbReference>
<feature type="domain" description="DUF4007" evidence="1">
    <location>
        <begin position="5"/>
        <end position="308"/>
    </location>
</feature>
<proteinExistence type="predicted"/>
<gene>
    <name evidence="2" type="ORF">IDSA_06710</name>
</gene>
<dbReference type="STRING" id="435908.IDSA_06710"/>
<comment type="caution">
    <text evidence="2">The sequence shown here is derived from an EMBL/GenBank/DDBJ whole genome shotgun (WGS) entry which is preliminary data.</text>
</comment>
<dbReference type="AlphaFoldDB" id="A0A094IUG1"/>
<keyword evidence="3" id="KW-1185">Reference proteome</keyword>
<evidence type="ECO:0000313" key="2">
    <source>
        <dbReference type="EMBL" id="KFZ30777.1"/>
    </source>
</evidence>
<protein>
    <recommendedName>
        <fullName evidence="1">DUF4007 domain-containing protein</fullName>
    </recommendedName>
</protein>
<dbReference type="Pfam" id="PF13182">
    <property type="entry name" value="DUF4007"/>
    <property type="match status" value="1"/>
</dbReference>
<dbReference type="EMBL" id="JPER01000003">
    <property type="protein sequence ID" value="KFZ30777.1"/>
    <property type="molecule type" value="Genomic_DNA"/>
</dbReference>
<accession>A0A094IUG1</accession>